<dbReference type="InParanoid" id="D6Z4V9"/>
<evidence type="ECO:0000313" key="4">
    <source>
        <dbReference type="Proteomes" id="UP000001508"/>
    </source>
</evidence>
<dbReference type="InterPro" id="IPR008136">
    <property type="entry name" value="CinA_C"/>
</dbReference>
<dbReference type="eggNOG" id="COG1058">
    <property type="taxonomic scope" value="Bacteria"/>
</dbReference>
<accession>D6Z4V9</accession>
<dbReference type="PIRSF" id="PIRSF006728">
    <property type="entry name" value="CinA"/>
    <property type="match status" value="1"/>
</dbReference>
<dbReference type="SUPFAM" id="SSF142433">
    <property type="entry name" value="CinA-like"/>
    <property type="match status" value="1"/>
</dbReference>
<dbReference type="SUPFAM" id="SSF53218">
    <property type="entry name" value="Molybdenum cofactor biosynthesis proteins"/>
    <property type="match status" value="1"/>
</dbReference>
<dbReference type="PANTHER" id="PTHR13939:SF0">
    <property type="entry name" value="NMN AMIDOHYDROLASE-LIKE PROTEIN YFAY"/>
    <property type="match status" value="1"/>
</dbReference>
<dbReference type="KEGG" id="dak:DaAHT2_1904"/>
<comment type="similarity">
    <text evidence="1">Belongs to the CinA family.</text>
</comment>
<dbReference type="CDD" id="cd00885">
    <property type="entry name" value="cinA"/>
    <property type="match status" value="1"/>
</dbReference>
<dbReference type="AlphaFoldDB" id="D6Z4V9"/>
<dbReference type="NCBIfam" id="TIGR00199">
    <property type="entry name" value="PncC_domain"/>
    <property type="match status" value="1"/>
</dbReference>
<dbReference type="PANTHER" id="PTHR13939">
    <property type="entry name" value="NICOTINAMIDE-NUCLEOTIDE AMIDOHYDROLASE PNCC"/>
    <property type="match status" value="1"/>
</dbReference>
<dbReference type="STRING" id="589865.DaAHT2_1904"/>
<dbReference type="InterPro" id="IPR036425">
    <property type="entry name" value="MoaB/Mog-like_dom_sf"/>
</dbReference>
<dbReference type="EMBL" id="CP001940">
    <property type="protein sequence ID" value="ADH86584.1"/>
    <property type="molecule type" value="Genomic_DNA"/>
</dbReference>
<dbReference type="InterPro" id="IPR050101">
    <property type="entry name" value="CinA"/>
</dbReference>
<dbReference type="InterPro" id="IPR041424">
    <property type="entry name" value="CinA_KH"/>
</dbReference>
<evidence type="ECO:0000256" key="1">
    <source>
        <dbReference type="HAMAP-Rule" id="MF_00226"/>
    </source>
</evidence>
<dbReference type="RefSeq" id="WP_013164107.1">
    <property type="nucleotide sequence ID" value="NC_014216.1"/>
</dbReference>
<proteinExistence type="inferred from homology"/>
<dbReference type="Proteomes" id="UP000001508">
    <property type="component" value="Chromosome"/>
</dbReference>
<dbReference type="HOGENOM" id="CLU_030805_9_3_7"/>
<organism evidence="3 4">
    <name type="scientific">Desulfurivibrio alkaliphilus (strain DSM 19089 / UNIQEM U267 / AHT2)</name>
    <dbReference type="NCBI Taxonomy" id="589865"/>
    <lineage>
        <taxon>Bacteria</taxon>
        <taxon>Pseudomonadati</taxon>
        <taxon>Thermodesulfobacteriota</taxon>
        <taxon>Desulfobulbia</taxon>
        <taxon>Desulfobulbales</taxon>
        <taxon>Desulfobulbaceae</taxon>
        <taxon>Desulfurivibrio</taxon>
    </lineage>
</organism>
<dbReference type="eggNOG" id="COG1546">
    <property type="taxonomic scope" value="Bacteria"/>
</dbReference>
<evidence type="ECO:0000313" key="3">
    <source>
        <dbReference type="EMBL" id="ADH86584.1"/>
    </source>
</evidence>
<dbReference type="Gene3D" id="3.30.70.2860">
    <property type="match status" value="1"/>
</dbReference>
<dbReference type="FunCoup" id="D6Z4V9">
    <property type="interactions" value="111"/>
</dbReference>
<dbReference type="NCBIfam" id="TIGR00200">
    <property type="entry name" value="cinA_nterm"/>
    <property type="match status" value="1"/>
</dbReference>
<dbReference type="HAMAP" id="MF_00226_B">
    <property type="entry name" value="CinA_B"/>
    <property type="match status" value="1"/>
</dbReference>
<keyword evidence="4" id="KW-1185">Reference proteome</keyword>
<dbReference type="InterPro" id="IPR036653">
    <property type="entry name" value="CinA-like_C"/>
</dbReference>
<reference evidence="4" key="1">
    <citation type="submission" date="2010-02" db="EMBL/GenBank/DDBJ databases">
        <title>Complete sequence of Desulfurivibrio alkaliphilus AHT2.</title>
        <authorList>
            <consortium name="US DOE Joint Genome Institute"/>
            <person name="Pitluck S."/>
            <person name="Chertkov O."/>
            <person name="Detter J.C."/>
            <person name="Han C."/>
            <person name="Tapia R."/>
            <person name="Larimer F."/>
            <person name="Land M."/>
            <person name="Hauser L."/>
            <person name="Kyrpides N."/>
            <person name="Mikhailova N."/>
            <person name="Sorokin D.Y."/>
            <person name="Muyzer G."/>
            <person name="Woyke T."/>
        </authorList>
    </citation>
    <scope>NUCLEOTIDE SEQUENCE [LARGE SCALE GENOMIC DNA]</scope>
    <source>
        <strain evidence="4">DSM 19089 / UNIQEM U267 / AHT2</strain>
    </source>
</reference>
<dbReference type="InterPro" id="IPR001453">
    <property type="entry name" value="MoaB/Mog_dom"/>
</dbReference>
<dbReference type="Pfam" id="PF18146">
    <property type="entry name" value="CinA_KH"/>
    <property type="match status" value="1"/>
</dbReference>
<dbReference type="OrthoDB" id="9801454at2"/>
<protein>
    <recommendedName>
        <fullName evidence="1">CinA-like protein</fullName>
    </recommendedName>
</protein>
<gene>
    <name evidence="3" type="ordered locus">DaAHT2_1904</name>
</gene>
<dbReference type="Gene3D" id="3.40.980.10">
    <property type="entry name" value="MoaB/Mog-like domain"/>
    <property type="match status" value="1"/>
</dbReference>
<dbReference type="Pfam" id="PF02464">
    <property type="entry name" value="CinA"/>
    <property type="match status" value="1"/>
</dbReference>
<dbReference type="SMART" id="SM00852">
    <property type="entry name" value="MoCF_biosynth"/>
    <property type="match status" value="1"/>
</dbReference>
<dbReference type="InterPro" id="IPR008135">
    <property type="entry name" value="Competence-induced_CinA"/>
</dbReference>
<evidence type="ECO:0000259" key="2">
    <source>
        <dbReference type="SMART" id="SM00852"/>
    </source>
</evidence>
<sequence length="424" mass="45005">MRGEIIAIGDELTTGRILNSTSCFAAARLFAAGYKVPVLTTISDDLELISENLLQALARSDFVIVTGGLGTTSDDLTNEAVSAALARPATLYPEILRKIQAHSEHLSPRARASLEKLAWLPDGAHALHSEAKSAGYFLVHQGKPVFFLPGVPHEMRELMVEAVLPRLAVWDGKPTRRVRQRVYRVSGPGEAEINQCLADLEARDERAKIGYYPVSPEVQVSLTISAASGAEADALLADFDGEIRRRLGQDIYGLEEESLEEVVGELCRQRNLRLAVAESCSGGLIAAAVTRVPGSSAYFLGGVVAYSNLLKEKLLGVAGETLAAHGAVSAEVATEMAAGVRRASGADIALSATGIAGPDGGSEEKPVGTVYIGLAAAGGVRAELFTFNGKRGQIQEATAHRALDLLRRYLLSTQDSRPTGEKHG</sequence>
<dbReference type="Gene3D" id="3.90.950.20">
    <property type="entry name" value="CinA-like"/>
    <property type="match status" value="1"/>
</dbReference>
<dbReference type="Pfam" id="PF00994">
    <property type="entry name" value="MoCF_biosynth"/>
    <property type="match status" value="1"/>
</dbReference>
<feature type="domain" description="MoaB/Mog" evidence="2">
    <location>
        <begin position="4"/>
        <end position="169"/>
    </location>
</feature>
<name>D6Z4V9_DESAT</name>